<organism evidence="2">
    <name type="scientific">Dermatophagoides farinae</name>
    <name type="common">American house dust mite</name>
    <dbReference type="NCBI Taxonomy" id="6954"/>
    <lineage>
        <taxon>Eukaryota</taxon>
        <taxon>Metazoa</taxon>
        <taxon>Ecdysozoa</taxon>
        <taxon>Arthropoda</taxon>
        <taxon>Chelicerata</taxon>
        <taxon>Arachnida</taxon>
        <taxon>Acari</taxon>
        <taxon>Acariformes</taxon>
        <taxon>Sarcoptiformes</taxon>
        <taxon>Astigmata</taxon>
        <taxon>Psoroptidia</taxon>
        <taxon>Analgoidea</taxon>
        <taxon>Pyroglyphidae</taxon>
        <taxon>Dermatophagoidinae</taxon>
        <taxon>Dermatophagoides</taxon>
    </lineage>
</organism>
<name>A0A9D4NX00_DERFA</name>
<dbReference type="AlphaFoldDB" id="A0A9D4NX00"/>
<protein>
    <submittedName>
        <fullName evidence="2">Uncharacterized protein</fullName>
    </submittedName>
</protein>
<gene>
    <name evidence="2" type="ORF">HUG17_3510</name>
</gene>
<evidence type="ECO:0000256" key="1">
    <source>
        <dbReference type="SAM" id="MobiDB-lite"/>
    </source>
</evidence>
<sequence length="95" mass="11444">MVVSSNQNNDNNNLANQSSRLMNKGQWSPMNQAPPLNNAYNLIADFFRRSSPSRRRRRRQQRQQKQQQQPNDGIPMDRKQQRNNYRGNYRRFNSY</sequence>
<feature type="compositionally biased region" description="Basic residues" evidence="1">
    <location>
        <begin position="51"/>
        <end position="62"/>
    </location>
</feature>
<dbReference type="EMBL" id="SDOV01000007">
    <property type="protein sequence ID" value="KAH7639477.1"/>
    <property type="molecule type" value="Genomic_DNA"/>
</dbReference>
<feature type="region of interest" description="Disordered" evidence="1">
    <location>
        <begin position="1"/>
        <end position="95"/>
    </location>
</feature>
<feature type="compositionally biased region" description="Polar residues" evidence="1">
    <location>
        <begin position="25"/>
        <end position="40"/>
    </location>
</feature>
<proteinExistence type="predicted"/>
<dbReference type="Proteomes" id="UP000828236">
    <property type="component" value="Unassembled WGS sequence"/>
</dbReference>
<accession>A0A9D4NX00</accession>
<comment type="caution">
    <text evidence="2">The sequence shown here is derived from an EMBL/GenBank/DDBJ whole genome shotgun (WGS) entry which is preliminary data.</text>
</comment>
<reference evidence="2" key="1">
    <citation type="submission" date="2020-06" db="EMBL/GenBank/DDBJ databases">
        <authorList>
            <person name="Ji K."/>
            <person name="Li J."/>
        </authorList>
    </citation>
    <scope>NUCLEOTIDE SEQUENCE</scope>
    <source>
        <strain evidence="2">JKM2019</strain>
        <tissue evidence="2">Whole body</tissue>
    </source>
</reference>
<feature type="compositionally biased region" description="Low complexity" evidence="1">
    <location>
        <begin position="82"/>
        <end position="95"/>
    </location>
</feature>
<evidence type="ECO:0000313" key="2">
    <source>
        <dbReference type="EMBL" id="KAH7639477.1"/>
    </source>
</evidence>
<feature type="compositionally biased region" description="Low complexity" evidence="1">
    <location>
        <begin position="1"/>
        <end position="19"/>
    </location>
</feature>
<reference evidence="2" key="2">
    <citation type="journal article" date="2021" name="World Allergy Organ. J.">
        <title>Chromosome-level assembly of Dermatophagoides farinae genome and transcriptome reveals two novel allergens Der f 37 and Der f 39.</title>
        <authorList>
            <person name="Chen J."/>
            <person name="Cai Z."/>
            <person name="Fan D."/>
            <person name="Hu J."/>
            <person name="Hou Y."/>
            <person name="He Y."/>
            <person name="Zhang Z."/>
            <person name="Zhao Z."/>
            <person name="Gao P."/>
            <person name="Hu W."/>
            <person name="Sun J."/>
            <person name="Li J."/>
            <person name="Ji K."/>
        </authorList>
    </citation>
    <scope>NUCLEOTIDE SEQUENCE</scope>
    <source>
        <strain evidence="2">JKM2019</strain>
    </source>
</reference>